<evidence type="ECO:0000313" key="2">
    <source>
        <dbReference type="EMBL" id="VWB73162.1"/>
    </source>
</evidence>
<name>A0A6P2LY47_BURL3</name>
<feature type="region of interest" description="Disordered" evidence="1">
    <location>
        <begin position="46"/>
        <end position="71"/>
    </location>
</feature>
<dbReference type="Proteomes" id="UP000494170">
    <property type="component" value="Unassembled WGS sequence"/>
</dbReference>
<organism evidence="2 3">
    <name type="scientific">Burkholderia lata (strain ATCC 17760 / DSM 23089 / LMG 22485 / NCIMB 9086 / R18194 / 383)</name>
    <dbReference type="NCBI Taxonomy" id="482957"/>
    <lineage>
        <taxon>Bacteria</taxon>
        <taxon>Pseudomonadati</taxon>
        <taxon>Pseudomonadota</taxon>
        <taxon>Betaproteobacteria</taxon>
        <taxon>Burkholderiales</taxon>
        <taxon>Burkholderiaceae</taxon>
        <taxon>Burkholderia</taxon>
        <taxon>Burkholderia cepacia complex</taxon>
    </lineage>
</organism>
<reference evidence="2 3" key="1">
    <citation type="submission" date="2019-09" db="EMBL/GenBank/DDBJ databases">
        <authorList>
            <person name="Depoorter E."/>
        </authorList>
    </citation>
    <scope>NUCLEOTIDE SEQUENCE [LARGE SCALE GENOMIC DNA]</scope>
    <source>
        <strain evidence="2">LMG 6863</strain>
    </source>
</reference>
<gene>
    <name evidence="2" type="ORF">BLA6863_03447</name>
</gene>
<sequence length="98" mass="9810">MARAGGNGYPVAAPGVTSGHATHDTQRCLIRVNAAAIDGSQSAVTFRGGNKSGFATGEPRHQTDFTSPPSIRSAEPVIQCAAGDTTNAISSAISSGVP</sequence>
<feature type="region of interest" description="Disordered" evidence="1">
    <location>
        <begin position="1"/>
        <end position="23"/>
    </location>
</feature>
<protein>
    <submittedName>
        <fullName evidence="2">Uncharacterized protein</fullName>
    </submittedName>
</protein>
<dbReference type="EMBL" id="CABVPY010000019">
    <property type="protein sequence ID" value="VWB73162.1"/>
    <property type="molecule type" value="Genomic_DNA"/>
</dbReference>
<evidence type="ECO:0000313" key="3">
    <source>
        <dbReference type="Proteomes" id="UP000494170"/>
    </source>
</evidence>
<evidence type="ECO:0000256" key="1">
    <source>
        <dbReference type="SAM" id="MobiDB-lite"/>
    </source>
</evidence>
<dbReference type="AlphaFoldDB" id="A0A6P2LY47"/>
<accession>A0A6P2LY47</accession>
<proteinExistence type="predicted"/>